<evidence type="ECO:0000256" key="1">
    <source>
        <dbReference type="ARBA" id="ARBA00022729"/>
    </source>
</evidence>
<evidence type="ECO:0000313" key="3">
    <source>
        <dbReference type="EMBL" id="QUS39929.1"/>
    </source>
</evidence>
<dbReference type="PIRSF" id="PIRSF006470">
    <property type="entry name" value="DctB"/>
    <property type="match status" value="1"/>
</dbReference>
<protein>
    <submittedName>
        <fullName evidence="3">TRAP transporter substrate-binding protein</fullName>
    </submittedName>
</protein>
<evidence type="ECO:0000313" key="4">
    <source>
        <dbReference type="Proteomes" id="UP000682843"/>
    </source>
</evidence>
<dbReference type="PANTHER" id="PTHR33376">
    <property type="match status" value="1"/>
</dbReference>
<feature type="signal peptide" evidence="2">
    <location>
        <begin position="1"/>
        <end position="23"/>
    </location>
</feature>
<dbReference type="Pfam" id="PF03480">
    <property type="entry name" value="DctP"/>
    <property type="match status" value="1"/>
</dbReference>
<reference evidence="3 4" key="1">
    <citation type="submission" date="2019-02" db="EMBL/GenBank/DDBJ databases">
        <title>Emended description of the genus Rhodopseudomonas and description of Rhodopseudomonas albus sp. nov., a non-phototrophic, heavy-metal-tolerant bacterium isolated from garden soil.</title>
        <authorList>
            <person name="Bao Z."/>
            <person name="Cao W.W."/>
            <person name="Sato Y."/>
            <person name="Nishizawa T."/>
            <person name="Zhao J."/>
            <person name="Guo Y."/>
            <person name="Ohta H."/>
        </authorList>
    </citation>
    <scope>NUCLEOTIDE SEQUENCE [LARGE SCALE GENOMIC DNA]</scope>
    <source>
        <strain evidence="3 4">SK50-23</strain>
    </source>
</reference>
<keyword evidence="4" id="KW-1185">Reference proteome</keyword>
<evidence type="ECO:0000256" key="2">
    <source>
        <dbReference type="SAM" id="SignalP"/>
    </source>
</evidence>
<accession>A0ABX8A860</accession>
<dbReference type="InterPro" id="IPR018389">
    <property type="entry name" value="DctP_fam"/>
</dbReference>
<keyword evidence="1 2" id="KW-0732">Signal</keyword>
<organism evidence="3 4">
    <name type="scientific">Tardiphaga alba</name>
    <dbReference type="NCBI Taxonomy" id="340268"/>
    <lineage>
        <taxon>Bacteria</taxon>
        <taxon>Pseudomonadati</taxon>
        <taxon>Pseudomonadota</taxon>
        <taxon>Alphaproteobacteria</taxon>
        <taxon>Hyphomicrobiales</taxon>
        <taxon>Nitrobacteraceae</taxon>
        <taxon>Tardiphaga</taxon>
    </lineage>
</organism>
<proteinExistence type="predicted"/>
<sequence>MFSRRRLILTAGLVMACPAVLRAAPQKLRLAHGLPTTHPVHPAMQHFADLARERSQGELDIALFADGQLGQESDLISQVQAGKLDFLKVSGSLLERFHPAYKVLNLPFTLRDRAHWLRVTNSDVGRDILATTTSSGLVGLTYYDAGARSFYGRKPINHPDDLKGMKIRIQPSVTMTRLLELFGAEGVELAWSNVYVALKSGVVDGAENSVVALIVGRHGEVATHYSFDEHTMIPDVLLVGTERMKSFTPRQREILQEAATASYHHMNKLWDAFETKARADVQQMGVTFVRPDKEPFIAKAAPLADLYAGEEASRTLLRRIAQA</sequence>
<dbReference type="InterPro" id="IPR004682">
    <property type="entry name" value="TRAP_DctP"/>
</dbReference>
<dbReference type="EMBL" id="CP036498">
    <property type="protein sequence ID" value="QUS39929.1"/>
    <property type="molecule type" value="Genomic_DNA"/>
</dbReference>
<dbReference type="NCBIfam" id="NF037995">
    <property type="entry name" value="TRAP_S1"/>
    <property type="match status" value="1"/>
</dbReference>
<feature type="chain" id="PRO_5046208973" evidence="2">
    <location>
        <begin position="24"/>
        <end position="323"/>
    </location>
</feature>
<dbReference type="Proteomes" id="UP000682843">
    <property type="component" value="Chromosome"/>
</dbReference>
<dbReference type="PROSITE" id="PS51257">
    <property type="entry name" value="PROKAR_LIPOPROTEIN"/>
    <property type="match status" value="1"/>
</dbReference>
<dbReference type="NCBIfam" id="TIGR00787">
    <property type="entry name" value="dctP"/>
    <property type="match status" value="1"/>
</dbReference>
<dbReference type="CDD" id="cd13671">
    <property type="entry name" value="PBP2_TRAP_SBP_like_3"/>
    <property type="match status" value="1"/>
</dbReference>
<dbReference type="RefSeq" id="WP_211908083.1">
    <property type="nucleotide sequence ID" value="NZ_CP036498.1"/>
</dbReference>
<gene>
    <name evidence="3" type="ORF">RPMA_14620</name>
</gene>
<dbReference type="PANTHER" id="PTHR33376:SF2">
    <property type="entry name" value="DICARBOXYLATE-BINDING PERIPLASMIC PROTEIN"/>
    <property type="match status" value="1"/>
</dbReference>
<dbReference type="Gene3D" id="3.40.190.170">
    <property type="entry name" value="Bacterial extracellular solute-binding protein, family 7"/>
    <property type="match status" value="1"/>
</dbReference>
<name>A0ABX8A860_9BRAD</name>
<dbReference type="InterPro" id="IPR038404">
    <property type="entry name" value="TRAP_DctP_sf"/>
</dbReference>